<sequence>QPQPRKNINEREESIESEARNFLGKENVDITCFLGCKEDDQQVEFLKNKTLNKTLIQFIKTQDSNLSQVEKVLGEKAKKELVAISTDIFKYHQEQEVPLCSIALQESNQEAVEFLERRGASEVSIGFINQVDNHGRTLLHHAACEGRSEVVKFLVNNGANPRIKNTFGRQPIHIAAREGHVDVIGLFLLEGIDINEADQFGYTPLHYAAYYDKLEMVQFLIVNGANIDAQAQNGATPLYFAASCGHLDTAKFLVEKGANINMDLAIAQNRQDIIEFFNVLLLTPNSSLEGVSTCSGNTGLQK</sequence>
<evidence type="ECO:0000256" key="7">
    <source>
        <dbReference type="ARBA" id="ARBA00022699"/>
    </source>
</evidence>
<dbReference type="GO" id="GO:0005576">
    <property type="term" value="C:extracellular region"/>
    <property type="evidence" value="ECO:0007669"/>
    <property type="project" value="UniProtKB-SubCell"/>
</dbReference>
<comment type="subcellular location">
    <subcellularLocation>
        <location evidence="2">Secreted</location>
    </subcellularLocation>
    <subcellularLocation>
        <location evidence="1">Target cell membrane</location>
    </subcellularLocation>
</comment>
<organism evidence="13 14">
    <name type="scientific">Trichonephila clavata</name>
    <name type="common">Joro spider</name>
    <name type="synonym">Nephila clavata</name>
    <dbReference type="NCBI Taxonomy" id="2740835"/>
    <lineage>
        <taxon>Eukaryota</taxon>
        <taxon>Metazoa</taxon>
        <taxon>Ecdysozoa</taxon>
        <taxon>Arthropoda</taxon>
        <taxon>Chelicerata</taxon>
        <taxon>Arachnida</taxon>
        <taxon>Araneae</taxon>
        <taxon>Araneomorphae</taxon>
        <taxon>Entelegynae</taxon>
        <taxon>Araneoidea</taxon>
        <taxon>Nephilidae</taxon>
        <taxon>Trichonephila</taxon>
    </lineage>
</organism>
<dbReference type="Proteomes" id="UP000887116">
    <property type="component" value="Unassembled WGS sequence"/>
</dbReference>
<dbReference type="Pfam" id="PF12796">
    <property type="entry name" value="Ank_2"/>
    <property type="match status" value="2"/>
</dbReference>
<feature type="non-terminal residue" evidence="13">
    <location>
        <position position="1"/>
    </location>
</feature>
<keyword evidence="4" id="KW-0964">Secreted</keyword>
<dbReference type="OrthoDB" id="8340133at2759"/>
<evidence type="ECO:0000313" key="14">
    <source>
        <dbReference type="Proteomes" id="UP000887116"/>
    </source>
</evidence>
<feature type="repeat" description="ANK" evidence="12">
    <location>
        <begin position="233"/>
        <end position="265"/>
    </location>
</feature>
<comment type="caution">
    <text evidence="13">The sequence shown here is derived from an EMBL/GenBank/DDBJ whole genome shotgun (WGS) entry which is preliminary data.</text>
</comment>
<evidence type="ECO:0000256" key="4">
    <source>
        <dbReference type="ARBA" id="ARBA00022525"/>
    </source>
</evidence>
<dbReference type="PRINTS" id="PR01415">
    <property type="entry name" value="ANKYRIN"/>
</dbReference>
<evidence type="ECO:0000256" key="12">
    <source>
        <dbReference type="PROSITE-ProRule" id="PRU00023"/>
    </source>
</evidence>
<keyword evidence="9" id="KW-0638">Presynaptic neurotoxin</keyword>
<dbReference type="InterPro" id="IPR002110">
    <property type="entry name" value="Ankyrin_rpt"/>
</dbReference>
<evidence type="ECO:0000313" key="13">
    <source>
        <dbReference type="EMBL" id="GFR24737.1"/>
    </source>
</evidence>
<evidence type="ECO:0000256" key="1">
    <source>
        <dbReference type="ARBA" id="ARBA00004175"/>
    </source>
</evidence>
<dbReference type="Gene3D" id="1.25.40.20">
    <property type="entry name" value="Ankyrin repeat-containing domain"/>
    <property type="match status" value="2"/>
</dbReference>
<dbReference type="PANTHER" id="PTHR24126">
    <property type="entry name" value="ANKYRIN REPEAT, PH AND SEC7 DOMAIN CONTAINING PROTEIN SECG-RELATED"/>
    <property type="match status" value="1"/>
</dbReference>
<dbReference type="SUPFAM" id="SSF48403">
    <property type="entry name" value="Ankyrin repeat"/>
    <property type="match status" value="1"/>
</dbReference>
<dbReference type="AlphaFoldDB" id="A0A8X6HJ09"/>
<evidence type="ECO:0000256" key="5">
    <source>
        <dbReference type="ARBA" id="ARBA00022537"/>
    </source>
</evidence>
<evidence type="ECO:0008006" key="15">
    <source>
        <dbReference type="Google" id="ProtNLM"/>
    </source>
</evidence>
<gene>
    <name evidence="13" type="ORF">TNCT_330401</name>
</gene>
<proteinExistence type="predicted"/>
<feature type="repeat" description="ANK" evidence="12">
    <location>
        <begin position="134"/>
        <end position="166"/>
    </location>
</feature>
<keyword evidence="14" id="KW-1185">Reference proteome</keyword>
<name>A0A8X6HJ09_TRICU</name>
<evidence type="ECO:0000256" key="2">
    <source>
        <dbReference type="ARBA" id="ARBA00004613"/>
    </source>
</evidence>
<keyword evidence="11" id="KW-1053">Target membrane</keyword>
<dbReference type="GO" id="GO:0044218">
    <property type="term" value="C:other organism cell membrane"/>
    <property type="evidence" value="ECO:0007669"/>
    <property type="project" value="UniProtKB-KW"/>
</dbReference>
<dbReference type="GO" id="GO:0090729">
    <property type="term" value="F:toxin activity"/>
    <property type="evidence" value="ECO:0007669"/>
    <property type="project" value="UniProtKB-KW"/>
</dbReference>
<keyword evidence="6" id="KW-0800">Toxin</keyword>
<evidence type="ECO:0000256" key="3">
    <source>
        <dbReference type="ARBA" id="ARBA00022483"/>
    </source>
</evidence>
<protein>
    <recommendedName>
        <fullName evidence="15">Ankyrin repeat protein</fullName>
    </recommendedName>
</protein>
<dbReference type="EMBL" id="BMAO01018616">
    <property type="protein sequence ID" value="GFR24737.1"/>
    <property type="molecule type" value="Genomic_DNA"/>
</dbReference>
<evidence type="ECO:0000256" key="10">
    <source>
        <dbReference type="ARBA" id="ARBA00023043"/>
    </source>
</evidence>
<dbReference type="GO" id="GO:0006887">
    <property type="term" value="P:exocytosis"/>
    <property type="evidence" value="ECO:0007669"/>
    <property type="project" value="UniProtKB-KW"/>
</dbReference>
<keyword evidence="7" id="KW-0528">Neurotoxin</keyword>
<feature type="repeat" description="ANK" evidence="12">
    <location>
        <begin position="167"/>
        <end position="199"/>
    </location>
</feature>
<keyword evidence="8" id="KW-0677">Repeat</keyword>
<dbReference type="SMART" id="SM00248">
    <property type="entry name" value="ANK"/>
    <property type="match status" value="4"/>
</dbReference>
<dbReference type="InterPro" id="IPR036770">
    <property type="entry name" value="Ankyrin_rpt-contain_sf"/>
</dbReference>
<dbReference type="PROSITE" id="PS50088">
    <property type="entry name" value="ANK_REPEAT"/>
    <property type="match status" value="4"/>
</dbReference>
<keyword evidence="10 12" id="KW-0040">ANK repeat</keyword>
<accession>A0A8X6HJ09</accession>
<evidence type="ECO:0000256" key="6">
    <source>
        <dbReference type="ARBA" id="ARBA00022656"/>
    </source>
</evidence>
<dbReference type="PROSITE" id="PS50297">
    <property type="entry name" value="ANK_REP_REGION"/>
    <property type="match status" value="4"/>
</dbReference>
<keyword evidence="11" id="KW-0472">Membrane</keyword>
<keyword evidence="3" id="KW-0268">Exocytosis</keyword>
<evidence type="ECO:0000256" key="9">
    <source>
        <dbReference type="ARBA" id="ARBA00023028"/>
    </source>
</evidence>
<evidence type="ECO:0000256" key="11">
    <source>
        <dbReference type="ARBA" id="ARBA00023298"/>
    </source>
</evidence>
<evidence type="ECO:0000256" key="8">
    <source>
        <dbReference type="ARBA" id="ARBA00022737"/>
    </source>
</evidence>
<dbReference type="PANTHER" id="PTHR24126:SF14">
    <property type="entry name" value="ANK_REP_REGION DOMAIN-CONTAINING PROTEIN"/>
    <property type="match status" value="1"/>
</dbReference>
<keyword evidence="5" id="KW-1052">Target cell membrane</keyword>
<reference evidence="13" key="1">
    <citation type="submission" date="2020-07" db="EMBL/GenBank/DDBJ databases">
        <title>Multicomponent nature underlies the extraordinary mechanical properties of spider dragline silk.</title>
        <authorList>
            <person name="Kono N."/>
            <person name="Nakamura H."/>
            <person name="Mori M."/>
            <person name="Yoshida Y."/>
            <person name="Ohtoshi R."/>
            <person name="Malay A.D."/>
            <person name="Moran D.A.P."/>
            <person name="Tomita M."/>
            <person name="Numata K."/>
            <person name="Arakawa K."/>
        </authorList>
    </citation>
    <scope>NUCLEOTIDE SEQUENCE</scope>
</reference>
<dbReference type="GO" id="GO:0044231">
    <property type="term" value="C:host cell presynaptic membrane"/>
    <property type="evidence" value="ECO:0007669"/>
    <property type="project" value="UniProtKB-KW"/>
</dbReference>
<feature type="repeat" description="ANK" evidence="12">
    <location>
        <begin position="200"/>
        <end position="232"/>
    </location>
</feature>